<evidence type="ECO:0000256" key="1">
    <source>
        <dbReference type="ARBA" id="ARBA00023125"/>
    </source>
</evidence>
<dbReference type="InterPro" id="IPR010998">
    <property type="entry name" value="Integrase_recombinase_N"/>
</dbReference>
<feature type="domain" description="Tyr recombinase" evidence="3">
    <location>
        <begin position="99"/>
        <end position="307"/>
    </location>
</feature>
<evidence type="ECO:0000259" key="3">
    <source>
        <dbReference type="PROSITE" id="PS51898"/>
    </source>
</evidence>
<dbReference type="CDD" id="cd00799">
    <property type="entry name" value="INT_Cre_C"/>
    <property type="match status" value="1"/>
</dbReference>
<keyword evidence="5" id="KW-1185">Reference proteome</keyword>
<evidence type="ECO:0000313" key="4">
    <source>
        <dbReference type="EMBL" id="MFC0351877.1"/>
    </source>
</evidence>
<evidence type="ECO:0000313" key="5">
    <source>
        <dbReference type="Proteomes" id="UP001589844"/>
    </source>
</evidence>
<organism evidence="4 5">
    <name type="scientific">Undibacterium danionis</name>
    <dbReference type="NCBI Taxonomy" id="1812100"/>
    <lineage>
        <taxon>Bacteria</taxon>
        <taxon>Pseudomonadati</taxon>
        <taxon>Pseudomonadota</taxon>
        <taxon>Betaproteobacteria</taxon>
        <taxon>Burkholderiales</taxon>
        <taxon>Oxalobacteraceae</taxon>
        <taxon>Undibacterium</taxon>
    </lineage>
</organism>
<protein>
    <submittedName>
        <fullName evidence="4">Site-specific integrase</fullName>
    </submittedName>
</protein>
<proteinExistence type="predicted"/>
<sequence length="322" mass="36478">MSKIDQYIQAATRDNTRQSYQAAVRHFEVEWGGFLPATADNIANYLAAYADTLAINTLRQRLAALAQWHISQGFPDPTKSPVVRKVFRGIQALHPAKEKQAKPLQLDQLEQVVRWLESTIEKARSEGNRRTELRYVRDRALLLLGFWRGFRGDELTRLLVEDVSVLPGEGMTCYLSQTKSDRRYQGTSFKTPALSKLCPVEAFVEWIHVSQLNSGPVFRSIDRWGHIAEAGLHEDSLIPIFRAILTNAGVTSADLYSGHSLRRGFATWATANGWDLKTLMEYVGWKNVQSAMRYVDVADQFSQQRIESSLSKPSPIRQLSKP</sequence>
<dbReference type="RefSeq" id="WP_390214600.1">
    <property type="nucleotide sequence ID" value="NZ_JBHLXJ010000034.1"/>
</dbReference>
<dbReference type="InterPro" id="IPR013762">
    <property type="entry name" value="Integrase-like_cat_sf"/>
</dbReference>
<dbReference type="Pfam" id="PF00589">
    <property type="entry name" value="Phage_integrase"/>
    <property type="match status" value="1"/>
</dbReference>
<accession>A0ABV6IJ58</accession>
<dbReference type="Gene3D" id="1.10.150.130">
    <property type="match status" value="1"/>
</dbReference>
<keyword evidence="1" id="KW-0238">DNA-binding</keyword>
<evidence type="ECO:0000256" key="2">
    <source>
        <dbReference type="ARBA" id="ARBA00023172"/>
    </source>
</evidence>
<dbReference type="SUPFAM" id="SSF47823">
    <property type="entry name" value="lambda integrase-like, N-terminal domain"/>
    <property type="match status" value="1"/>
</dbReference>
<dbReference type="InterPro" id="IPR052925">
    <property type="entry name" value="Phage_Integrase-like_Recomb"/>
</dbReference>
<dbReference type="PROSITE" id="PS51898">
    <property type="entry name" value="TYR_RECOMBINASE"/>
    <property type="match status" value="1"/>
</dbReference>
<name>A0ABV6IJ58_9BURK</name>
<dbReference type="InterPro" id="IPR002104">
    <property type="entry name" value="Integrase_catalytic"/>
</dbReference>
<dbReference type="PANTHER" id="PTHR34605">
    <property type="entry name" value="PHAGE_INTEGRASE DOMAIN-CONTAINING PROTEIN"/>
    <property type="match status" value="1"/>
</dbReference>
<reference evidence="4 5" key="1">
    <citation type="submission" date="2024-09" db="EMBL/GenBank/DDBJ databases">
        <authorList>
            <person name="Sun Q."/>
            <person name="Mori K."/>
        </authorList>
    </citation>
    <scope>NUCLEOTIDE SEQUENCE [LARGE SCALE GENOMIC DNA]</scope>
    <source>
        <strain evidence="4 5">CCM 8677</strain>
    </source>
</reference>
<dbReference type="EMBL" id="JBHLXJ010000034">
    <property type="protein sequence ID" value="MFC0351877.1"/>
    <property type="molecule type" value="Genomic_DNA"/>
</dbReference>
<comment type="caution">
    <text evidence="4">The sequence shown here is derived from an EMBL/GenBank/DDBJ whole genome shotgun (WGS) entry which is preliminary data.</text>
</comment>
<keyword evidence="2" id="KW-0233">DNA recombination</keyword>
<dbReference type="InterPro" id="IPR011010">
    <property type="entry name" value="DNA_brk_join_enz"/>
</dbReference>
<dbReference type="SUPFAM" id="SSF56349">
    <property type="entry name" value="DNA breaking-rejoining enzymes"/>
    <property type="match status" value="1"/>
</dbReference>
<dbReference type="Gene3D" id="1.10.443.10">
    <property type="entry name" value="Intergrase catalytic core"/>
    <property type="match status" value="1"/>
</dbReference>
<dbReference type="PANTHER" id="PTHR34605:SF4">
    <property type="entry name" value="DNA ADENINE METHYLTRANSFERASE"/>
    <property type="match status" value="1"/>
</dbReference>
<gene>
    <name evidence="4" type="ORF">ACFFJH_18815</name>
</gene>
<dbReference type="Proteomes" id="UP001589844">
    <property type="component" value="Unassembled WGS sequence"/>
</dbReference>